<sequence>MPFNSFTSVFILTFIPILTFLAISGLNFFIWFKARTNYFIRNVFRRIKVLNKNLDILNCNFLFQKGLSKVGEITRKNNQYIIFNLIFCLVFSVSEFTIFWILFFDPENLFLFIFLLGMASFSKFLFAFLIFATIYVSKKMIKTAENRIEKWKFDNKSFHFDREYQPNGKKTKNLIAFVNPGQRAFLFSSEYFQKHLKNSGFEIFYFIIWGIHFPFLRNVKFESLDIYQDFVNLYKKAG</sequence>
<dbReference type="EMBL" id="LR214971">
    <property type="protein sequence ID" value="VEU61968.1"/>
    <property type="molecule type" value="Genomic_DNA"/>
</dbReference>
<reference evidence="2 3" key="1">
    <citation type="submission" date="2019-01" db="EMBL/GenBank/DDBJ databases">
        <authorList>
            <consortium name="Pathogen Informatics"/>
        </authorList>
    </citation>
    <scope>NUCLEOTIDE SEQUENCE [LARGE SCALE GENOMIC DNA]</scope>
    <source>
        <strain evidence="2 3">NCTC10125</strain>
    </source>
</reference>
<dbReference type="AlphaFoldDB" id="A0AAJ5TC88"/>
<organism evidence="2 3">
    <name type="scientific">Mesomycoplasma dispar</name>
    <dbReference type="NCBI Taxonomy" id="86660"/>
    <lineage>
        <taxon>Bacteria</taxon>
        <taxon>Bacillati</taxon>
        <taxon>Mycoplasmatota</taxon>
        <taxon>Mycoplasmoidales</taxon>
        <taxon>Metamycoplasmataceae</taxon>
        <taxon>Mesomycoplasma</taxon>
    </lineage>
</organism>
<protein>
    <submittedName>
        <fullName evidence="2">Uncharacterized protein</fullName>
    </submittedName>
</protein>
<dbReference type="KEGG" id="mds:MDIS_02470"/>
<dbReference type="Proteomes" id="UP000289629">
    <property type="component" value="Chromosome"/>
</dbReference>
<dbReference type="RefSeq" id="WP_044635480.1">
    <property type="nucleotide sequence ID" value="NZ_CP007229.1"/>
</dbReference>
<keyword evidence="1" id="KW-0812">Transmembrane</keyword>
<keyword evidence="1" id="KW-1133">Transmembrane helix</keyword>
<evidence type="ECO:0000256" key="1">
    <source>
        <dbReference type="SAM" id="Phobius"/>
    </source>
</evidence>
<feature type="transmembrane region" description="Helical" evidence="1">
    <location>
        <begin position="81"/>
        <end position="103"/>
    </location>
</feature>
<name>A0AAJ5TC88_9BACT</name>
<gene>
    <name evidence="2" type="ORF">NCTC10125_00472</name>
</gene>
<feature type="transmembrane region" description="Helical" evidence="1">
    <location>
        <begin position="6"/>
        <end position="32"/>
    </location>
</feature>
<feature type="transmembrane region" description="Helical" evidence="1">
    <location>
        <begin position="109"/>
        <end position="137"/>
    </location>
</feature>
<evidence type="ECO:0000313" key="3">
    <source>
        <dbReference type="Proteomes" id="UP000289629"/>
    </source>
</evidence>
<proteinExistence type="predicted"/>
<accession>A0AAJ5TC88</accession>
<evidence type="ECO:0000313" key="2">
    <source>
        <dbReference type="EMBL" id="VEU61968.1"/>
    </source>
</evidence>
<keyword evidence="1" id="KW-0472">Membrane</keyword>